<proteinExistence type="inferred from homology"/>
<gene>
    <name evidence="8 11" type="primary">pal</name>
    <name evidence="11" type="ORF">V6U78_10420</name>
</gene>
<evidence type="ECO:0000256" key="1">
    <source>
        <dbReference type="ARBA" id="ARBA00022618"/>
    </source>
</evidence>
<feature type="chain" id="PRO_5046914110" description="Peptidoglycan-associated lipoprotein" evidence="9">
    <location>
        <begin position="27"/>
        <end position="186"/>
    </location>
</feature>
<dbReference type="InterPro" id="IPR050330">
    <property type="entry name" value="Bact_OuterMem_StrucFunc"/>
</dbReference>
<keyword evidence="12" id="KW-1185">Reference proteome</keyword>
<keyword evidence="2 8" id="KW-0732">Signal</keyword>
<dbReference type="EMBL" id="JBANFI010000006">
    <property type="protein sequence ID" value="MFK7161450.1"/>
    <property type="molecule type" value="Genomic_DNA"/>
</dbReference>
<dbReference type="PANTHER" id="PTHR30329:SF21">
    <property type="entry name" value="LIPOPROTEIN YIAD-RELATED"/>
    <property type="match status" value="1"/>
</dbReference>
<dbReference type="PRINTS" id="PR01021">
    <property type="entry name" value="OMPADOMAIN"/>
</dbReference>
<evidence type="ECO:0000256" key="3">
    <source>
        <dbReference type="ARBA" id="ARBA00023136"/>
    </source>
</evidence>
<feature type="domain" description="OmpA-like" evidence="10">
    <location>
        <begin position="71"/>
        <end position="186"/>
    </location>
</feature>
<evidence type="ECO:0000256" key="8">
    <source>
        <dbReference type="HAMAP-Rule" id="MF_02204"/>
    </source>
</evidence>
<keyword evidence="5 8" id="KW-0998">Cell outer membrane</keyword>
<dbReference type="PROSITE" id="PS51257">
    <property type="entry name" value="PROKAR_LIPOPROTEIN"/>
    <property type="match status" value="1"/>
</dbReference>
<evidence type="ECO:0000256" key="6">
    <source>
        <dbReference type="ARBA" id="ARBA00023288"/>
    </source>
</evidence>
<dbReference type="RefSeq" id="WP_405340294.1">
    <property type="nucleotide sequence ID" value="NZ_JBANFI010000006.1"/>
</dbReference>
<evidence type="ECO:0000256" key="7">
    <source>
        <dbReference type="ARBA" id="ARBA00023306"/>
    </source>
</evidence>
<evidence type="ECO:0000256" key="9">
    <source>
        <dbReference type="SAM" id="SignalP"/>
    </source>
</evidence>
<comment type="subunit">
    <text evidence="8">The Tol-Pal system is composed of five core proteins: the inner membrane proteins TolA, TolQ and TolR, the periplasmic protein TolB and the outer membrane protein Pal. They form a network linking the inner and outer membranes and the peptidoglycan layer.</text>
</comment>
<evidence type="ECO:0000313" key="12">
    <source>
        <dbReference type="Proteomes" id="UP001621714"/>
    </source>
</evidence>
<keyword evidence="3 8" id="KW-0472">Membrane</keyword>
<keyword evidence="4 8" id="KW-0564">Palmitate</keyword>
<protein>
    <recommendedName>
        <fullName evidence="8">Peptidoglycan-associated lipoprotein</fullName>
        <shortName evidence="8">PAL</shortName>
    </recommendedName>
</protein>
<name>A0ABW8PYW0_9GAMM</name>
<evidence type="ECO:0000259" key="10">
    <source>
        <dbReference type="PROSITE" id="PS51123"/>
    </source>
</evidence>
<dbReference type="InterPro" id="IPR014169">
    <property type="entry name" value="Pal_lipo_C"/>
</dbReference>
<dbReference type="InterPro" id="IPR039001">
    <property type="entry name" value="Pal"/>
</dbReference>
<dbReference type="InterPro" id="IPR006665">
    <property type="entry name" value="OmpA-like"/>
</dbReference>
<organism evidence="11 12">
    <name type="scientific">Marinospirillum alkalitolerans</name>
    <dbReference type="NCBI Taxonomy" id="3123374"/>
    <lineage>
        <taxon>Bacteria</taxon>
        <taxon>Pseudomonadati</taxon>
        <taxon>Pseudomonadota</taxon>
        <taxon>Gammaproteobacteria</taxon>
        <taxon>Oceanospirillales</taxon>
        <taxon>Oceanospirillaceae</taxon>
        <taxon>Marinospirillum</taxon>
    </lineage>
</organism>
<feature type="signal peptide" evidence="9">
    <location>
        <begin position="1"/>
        <end position="26"/>
    </location>
</feature>
<evidence type="ECO:0000256" key="5">
    <source>
        <dbReference type="ARBA" id="ARBA00023237"/>
    </source>
</evidence>
<dbReference type="InterPro" id="IPR006664">
    <property type="entry name" value="OMP_bac"/>
</dbReference>
<dbReference type="HAMAP" id="MF_02204">
    <property type="entry name" value="Pal"/>
    <property type="match status" value="1"/>
</dbReference>
<dbReference type="Proteomes" id="UP001621714">
    <property type="component" value="Unassembled WGS sequence"/>
</dbReference>
<keyword evidence="6 8" id="KW-0449">Lipoprotein</keyword>
<evidence type="ECO:0000313" key="11">
    <source>
        <dbReference type="EMBL" id="MFK7161450.1"/>
    </source>
</evidence>
<reference evidence="11 12" key="1">
    <citation type="submission" date="2024-02" db="EMBL/GenBank/DDBJ databases">
        <title>Marinospirillum sp. MEB 164 isolated from Lonar lake sediment.</title>
        <authorList>
            <person name="Joshi A."/>
            <person name="Thite S."/>
        </authorList>
    </citation>
    <scope>NUCLEOTIDE SEQUENCE [LARGE SCALE GENOMIC DNA]</scope>
    <source>
        <strain evidence="11 12">MEB164</strain>
    </source>
</reference>
<comment type="subcellular location">
    <subcellularLocation>
        <location evidence="8">Cell outer membrane</location>
        <topology evidence="8">Lipid-anchor</topology>
    </subcellularLocation>
</comment>
<keyword evidence="1 8" id="KW-0132">Cell division</keyword>
<dbReference type="Gene3D" id="3.30.1330.60">
    <property type="entry name" value="OmpA-like domain"/>
    <property type="match status" value="1"/>
</dbReference>
<keyword evidence="7 8" id="KW-0131">Cell cycle</keyword>
<dbReference type="PROSITE" id="PS51123">
    <property type="entry name" value="OMPA_2"/>
    <property type="match status" value="1"/>
</dbReference>
<comment type="function">
    <text evidence="8">Part of the Tol-Pal system, which plays a role in outer membrane invagination during cell division and is important for maintaining outer membrane integrity.</text>
</comment>
<dbReference type="PANTHER" id="PTHR30329">
    <property type="entry name" value="STATOR ELEMENT OF FLAGELLAR MOTOR COMPLEX"/>
    <property type="match status" value="1"/>
</dbReference>
<comment type="similarity">
    <text evidence="8">Belongs to the Pal lipoprotein family.</text>
</comment>
<dbReference type="NCBIfam" id="TIGR02802">
    <property type="entry name" value="Pal_lipo"/>
    <property type="match status" value="1"/>
</dbReference>
<evidence type="ECO:0000256" key="2">
    <source>
        <dbReference type="ARBA" id="ARBA00022729"/>
    </source>
</evidence>
<evidence type="ECO:0000256" key="4">
    <source>
        <dbReference type="ARBA" id="ARBA00023139"/>
    </source>
</evidence>
<comment type="caution">
    <text evidence="11">The sequence shown here is derived from an EMBL/GenBank/DDBJ whole genome shotgun (WGS) entry which is preliminary data.</text>
</comment>
<dbReference type="SUPFAM" id="SSF103088">
    <property type="entry name" value="OmpA-like"/>
    <property type="match status" value="1"/>
</dbReference>
<sequence>MDLMKHSKVFALAAVLALVAGCGGGAATQTDAEDEVVAEEVLVDDAAAELAAAEAQALEDAAAAEAQALQDRAAALPDIRTIYFDFDQSTIRSEFRDVLNAHAVYLQANPNARVVLQGHTDERGTREYNMALGERRGAAVQRYLASQGVRAAQMEVVSYGEERPVVRAARTSEDHARNRRVEMMYR</sequence>
<dbReference type="CDD" id="cd07185">
    <property type="entry name" value="OmpA_C-like"/>
    <property type="match status" value="1"/>
</dbReference>
<dbReference type="InterPro" id="IPR036737">
    <property type="entry name" value="OmpA-like_sf"/>
</dbReference>
<dbReference type="Pfam" id="PF00691">
    <property type="entry name" value="OmpA"/>
    <property type="match status" value="1"/>
</dbReference>
<accession>A0ABW8PYW0</accession>